<name>A0A2T4C2Q0_TRILO</name>
<gene>
    <name evidence="1" type="ORF">M440DRAFT_1260971</name>
</gene>
<keyword evidence="2" id="KW-1185">Reference proteome</keyword>
<protein>
    <submittedName>
        <fullName evidence="1">Uncharacterized protein</fullName>
    </submittedName>
</protein>
<reference evidence="1 2" key="1">
    <citation type="submission" date="2016-07" db="EMBL/GenBank/DDBJ databases">
        <title>Multiple horizontal gene transfer events from other fungi enriched the ability of initially mycotrophic Trichoderma (Ascomycota) to feed on dead plant biomass.</title>
        <authorList>
            <consortium name="DOE Joint Genome Institute"/>
            <person name="Aerts A."/>
            <person name="Atanasova L."/>
            <person name="Chenthamara K."/>
            <person name="Zhang J."/>
            <person name="Grujic M."/>
            <person name="Henrissat B."/>
            <person name="Kuo A."/>
            <person name="Salamov A."/>
            <person name="Lipzen A."/>
            <person name="Labutti K."/>
            <person name="Barry K."/>
            <person name="Miao Y."/>
            <person name="Rahimi M.J."/>
            <person name="Shen Q."/>
            <person name="Grigoriev I.V."/>
            <person name="Kubicek C.P."/>
            <person name="Druzhinina I.S."/>
        </authorList>
    </citation>
    <scope>NUCLEOTIDE SEQUENCE [LARGE SCALE GENOMIC DNA]</scope>
    <source>
        <strain evidence="1 2">ATCC 18648</strain>
    </source>
</reference>
<dbReference type="AlphaFoldDB" id="A0A2T4C2Q0"/>
<organism evidence="1 2">
    <name type="scientific">Trichoderma longibrachiatum ATCC 18648</name>
    <dbReference type="NCBI Taxonomy" id="983965"/>
    <lineage>
        <taxon>Eukaryota</taxon>
        <taxon>Fungi</taxon>
        <taxon>Dikarya</taxon>
        <taxon>Ascomycota</taxon>
        <taxon>Pezizomycotina</taxon>
        <taxon>Sordariomycetes</taxon>
        <taxon>Hypocreomycetidae</taxon>
        <taxon>Hypocreales</taxon>
        <taxon>Hypocreaceae</taxon>
        <taxon>Trichoderma</taxon>
    </lineage>
</organism>
<evidence type="ECO:0000313" key="1">
    <source>
        <dbReference type="EMBL" id="PTB75778.1"/>
    </source>
</evidence>
<proteinExistence type="predicted"/>
<sequence length="177" mass="19646">MSFYRRGSHVRDGHDLTESYISIGYYLGSYETSNVTSKSNRTLISANIAGCCCCGQGERRQMMLPSVAFRAKRKRARNRPLVQFAYIHSNGLCGSLPAWAVCLVRNLGESRSARQGGHSRRVFAGERRRRTMASSYMYRLASAVTGEGWITRQDVHNACNVPCSKGGHTHTVHTLAG</sequence>
<dbReference type="Proteomes" id="UP000240760">
    <property type="component" value="Unassembled WGS sequence"/>
</dbReference>
<evidence type="ECO:0000313" key="2">
    <source>
        <dbReference type="Proteomes" id="UP000240760"/>
    </source>
</evidence>
<accession>A0A2T4C2Q0</accession>
<dbReference type="EMBL" id="KZ679133">
    <property type="protein sequence ID" value="PTB75778.1"/>
    <property type="molecule type" value="Genomic_DNA"/>
</dbReference>